<proteinExistence type="predicted"/>
<accession>A0ACC0BNY6</accession>
<reference evidence="2" key="1">
    <citation type="journal article" date="2023" name="Nat. Plants">
        <title>Single-cell RNA sequencing provides a high-resolution roadmap for understanding the multicellular compartmentation of specialized metabolism.</title>
        <authorList>
            <person name="Sun S."/>
            <person name="Shen X."/>
            <person name="Li Y."/>
            <person name="Li Y."/>
            <person name="Wang S."/>
            <person name="Li R."/>
            <person name="Zhang H."/>
            <person name="Shen G."/>
            <person name="Guo B."/>
            <person name="Wei J."/>
            <person name="Xu J."/>
            <person name="St-Pierre B."/>
            <person name="Chen S."/>
            <person name="Sun C."/>
        </authorList>
    </citation>
    <scope>NUCLEOTIDE SEQUENCE [LARGE SCALE GENOMIC DNA]</scope>
</reference>
<evidence type="ECO:0000313" key="1">
    <source>
        <dbReference type="EMBL" id="KAI5674404.1"/>
    </source>
</evidence>
<evidence type="ECO:0000313" key="2">
    <source>
        <dbReference type="Proteomes" id="UP001060085"/>
    </source>
</evidence>
<protein>
    <submittedName>
        <fullName evidence="1">Uncharacterized protein</fullName>
    </submittedName>
</protein>
<dbReference type="Proteomes" id="UP001060085">
    <property type="component" value="Linkage Group LG03"/>
</dbReference>
<sequence length="189" mass="22231">MELLDFREGKRKVDLNARLIFYEEKEITQRKEFFDCFSLKHLELMEISMLDFDAADNSRMEVEVAVETQIPKDRGTGVEIKGKMDVMSALQLLECFSNREINLTHDLSPERKWDNKLVVFPIYFSFSYRVFADNVDLDTKAVHCGGEIHLIMARILYVHSLVFLFFYIVLSTFQVFAVRLFTASYLLDW</sequence>
<dbReference type="EMBL" id="CM044703">
    <property type="protein sequence ID" value="KAI5674404.1"/>
    <property type="molecule type" value="Genomic_DNA"/>
</dbReference>
<gene>
    <name evidence="1" type="ORF">M9H77_14768</name>
</gene>
<comment type="caution">
    <text evidence="1">The sequence shown here is derived from an EMBL/GenBank/DDBJ whole genome shotgun (WGS) entry which is preliminary data.</text>
</comment>
<keyword evidence="2" id="KW-1185">Reference proteome</keyword>
<organism evidence="1 2">
    <name type="scientific">Catharanthus roseus</name>
    <name type="common">Madagascar periwinkle</name>
    <name type="synonym">Vinca rosea</name>
    <dbReference type="NCBI Taxonomy" id="4058"/>
    <lineage>
        <taxon>Eukaryota</taxon>
        <taxon>Viridiplantae</taxon>
        <taxon>Streptophyta</taxon>
        <taxon>Embryophyta</taxon>
        <taxon>Tracheophyta</taxon>
        <taxon>Spermatophyta</taxon>
        <taxon>Magnoliopsida</taxon>
        <taxon>eudicotyledons</taxon>
        <taxon>Gunneridae</taxon>
        <taxon>Pentapetalae</taxon>
        <taxon>asterids</taxon>
        <taxon>lamiids</taxon>
        <taxon>Gentianales</taxon>
        <taxon>Apocynaceae</taxon>
        <taxon>Rauvolfioideae</taxon>
        <taxon>Vinceae</taxon>
        <taxon>Catharanthinae</taxon>
        <taxon>Catharanthus</taxon>
    </lineage>
</organism>
<name>A0ACC0BNY6_CATRO</name>